<organism evidence="2 3">
    <name type="scientific">Streptococcus lingualis</name>
    <dbReference type="NCBI Taxonomy" id="3098076"/>
    <lineage>
        <taxon>Bacteria</taxon>
        <taxon>Bacillati</taxon>
        <taxon>Bacillota</taxon>
        <taxon>Bacilli</taxon>
        <taxon>Lactobacillales</taxon>
        <taxon>Streptococcaceae</taxon>
        <taxon>Streptococcus</taxon>
    </lineage>
</organism>
<name>A0ABZ0SUD0_9STRE</name>
<feature type="transmembrane region" description="Helical" evidence="1">
    <location>
        <begin position="363"/>
        <end position="390"/>
    </location>
</feature>
<protein>
    <submittedName>
        <fullName evidence="2">Uncharacterized protein</fullName>
    </submittedName>
</protein>
<evidence type="ECO:0000313" key="3">
    <source>
        <dbReference type="Proteomes" id="UP001327056"/>
    </source>
</evidence>
<sequence length="451" mass="53001">MKIQTKASTEKKHLNEKEIQSCFTLMNSFWGFDRMVFNLGENLIVDIEKIIEYRKNNPHEVKKLNYNSNQIEDLIIQSREFGRLEIGKIYKKESGDTVNYCLLQLNHGGLNFETLSISAIRKKLINVITKIKQQTGIWIIPTTIRIHEMEISFTFATDAIIHFQTRNLLLRSLSNTSQVDKKVYTKCSTPEDHHILSSKKYRNLLHVLYDKTAKAEHNKQIELDASRKYRIYRYEMTLNEEKIKSEFKTTDLDKLHNDQLYLFVYSVIEKGLSNFKIVVQTSVRDTENKLIELYKEKGKDKYIKTFFETQLNHAMDYLYPLTLDESIFLFIDASKFIKPKNCARTKRNLIKESRKNDLKNERYFLSIMITWQVLCLFSLMLNTLSLVTILDFGCYKSNQNTKLHLFKMPTFTAEEKDAFIKKVIKNKNKDIGSILDSILNNIQINNSSILI</sequence>
<keyword evidence="1" id="KW-0812">Transmembrane</keyword>
<dbReference type="RefSeq" id="WP_320909468.1">
    <property type="nucleotide sequence ID" value="NZ_CP139419.1"/>
</dbReference>
<dbReference type="Proteomes" id="UP001327056">
    <property type="component" value="Chromosome"/>
</dbReference>
<accession>A0ABZ0SUD0</accession>
<keyword evidence="1" id="KW-0472">Membrane</keyword>
<evidence type="ECO:0000256" key="1">
    <source>
        <dbReference type="SAM" id="Phobius"/>
    </source>
</evidence>
<reference evidence="2 3" key="1">
    <citation type="submission" date="2023-11" db="EMBL/GenBank/DDBJ databases">
        <title>Description of Streptococcus dentalis sp. nov., Streptococcus gingivalis sp. nov., Streptococcus lingualis sp. nov. isolated from human oral cavity.</title>
        <authorList>
            <person name="Choi Y.S."/>
            <person name="Goo B.J."/>
            <person name="Bae J.W."/>
        </authorList>
    </citation>
    <scope>NUCLEOTIDE SEQUENCE [LARGE SCALE GENOMIC DNA]</scope>
    <source>
        <strain evidence="2 3">S5</strain>
    </source>
</reference>
<gene>
    <name evidence="2" type="ORF">SM123_09230</name>
</gene>
<dbReference type="EMBL" id="CP139419">
    <property type="protein sequence ID" value="WPS46738.1"/>
    <property type="molecule type" value="Genomic_DNA"/>
</dbReference>
<keyword evidence="3" id="KW-1185">Reference proteome</keyword>
<evidence type="ECO:0000313" key="2">
    <source>
        <dbReference type="EMBL" id="WPS46738.1"/>
    </source>
</evidence>
<proteinExistence type="predicted"/>
<keyword evidence="1" id="KW-1133">Transmembrane helix</keyword>